<feature type="domain" description="HTH iclR-type" evidence="4">
    <location>
        <begin position="12"/>
        <end position="74"/>
    </location>
</feature>
<dbReference type="InterPro" id="IPR036388">
    <property type="entry name" value="WH-like_DNA-bd_sf"/>
</dbReference>
<keyword evidence="3" id="KW-0804">Transcription</keyword>
<dbReference type="Pfam" id="PF09339">
    <property type="entry name" value="HTH_IclR"/>
    <property type="match status" value="1"/>
</dbReference>
<dbReference type="Gene3D" id="1.10.10.10">
    <property type="entry name" value="Winged helix-like DNA-binding domain superfamily/Winged helix DNA-binding domain"/>
    <property type="match status" value="1"/>
</dbReference>
<reference evidence="6 7" key="1">
    <citation type="submission" date="2022-04" db="EMBL/GenBank/DDBJ databases">
        <title>Halobacillus sp. isolated from saltern.</title>
        <authorList>
            <person name="Won M."/>
            <person name="Lee C.-M."/>
            <person name="Woen H.-Y."/>
            <person name="Kwon S.-W."/>
        </authorList>
    </citation>
    <scope>NUCLEOTIDE SEQUENCE [LARGE SCALE GENOMIC DNA]</scope>
    <source>
        <strain evidence="6 7">SSTM10-2</strain>
    </source>
</reference>
<evidence type="ECO:0000256" key="1">
    <source>
        <dbReference type="ARBA" id="ARBA00023015"/>
    </source>
</evidence>
<dbReference type="PROSITE" id="PS51077">
    <property type="entry name" value="HTH_ICLR"/>
    <property type="match status" value="1"/>
</dbReference>
<protein>
    <submittedName>
        <fullName evidence="6">IclR family transcriptional regulator</fullName>
    </submittedName>
</protein>
<dbReference type="InterPro" id="IPR005471">
    <property type="entry name" value="Tscrpt_reg_IclR_N"/>
</dbReference>
<organism evidence="6 7">
    <name type="scientific">Halobacillus shinanisalinarum</name>
    <dbReference type="NCBI Taxonomy" id="2932258"/>
    <lineage>
        <taxon>Bacteria</taxon>
        <taxon>Bacillati</taxon>
        <taxon>Bacillota</taxon>
        <taxon>Bacilli</taxon>
        <taxon>Bacillales</taxon>
        <taxon>Bacillaceae</taxon>
        <taxon>Halobacillus</taxon>
    </lineage>
</organism>
<dbReference type="Pfam" id="PF01614">
    <property type="entry name" value="IclR_C"/>
    <property type="match status" value="1"/>
</dbReference>
<dbReference type="SMART" id="SM00346">
    <property type="entry name" value="HTH_ICLR"/>
    <property type="match status" value="1"/>
</dbReference>
<dbReference type="InterPro" id="IPR050707">
    <property type="entry name" value="HTH_MetabolicPath_Reg"/>
</dbReference>
<keyword evidence="7" id="KW-1185">Reference proteome</keyword>
<dbReference type="SUPFAM" id="SSF55781">
    <property type="entry name" value="GAF domain-like"/>
    <property type="match status" value="1"/>
</dbReference>
<dbReference type="RefSeq" id="WP_244754714.1">
    <property type="nucleotide sequence ID" value="NZ_CP095074.1"/>
</dbReference>
<dbReference type="Gene3D" id="3.30.450.40">
    <property type="match status" value="1"/>
</dbReference>
<dbReference type="PANTHER" id="PTHR30136">
    <property type="entry name" value="HELIX-TURN-HELIX TRANSCRIPTIONAL REGULATOR, ICLR FAMILY"/>
    <property type="match status" value="1"/>
</dbReference>
<dbReference type="InterPro" id="IPR036390">
    <property type="entry name" value="WH_DNA-bd_sf"/>
</dbReference>
<name>A0ABY4H323_9BACI</name>
<dbReference type="InterPro" id="IPR029016">
    <property type="entry name" value="GAF-like_dom_sf"/>
</dbReference>
<dbReference type="EMBL" id="CP095074">
    <property type="protein sequence ID" value="UOQ94858.1"/>
    <property type="molecule type" value="Genomic_DNA"/>
</dbReference>
<dbReference type="PANTHER" id="PTHR30136:SF24">
    <property type="entry name" value="HTH-TYPE TRANSCRIPTIONAL REPRESSOR ALLR"/>
    <property type="match status" value="1"/>
</dbReference>
<gene>
    <name evidence="6" type="ORF">MUO14_08005</name>
</gene>
<evidence type="ECO:0000256" key="3">
    <source>
        <dbReference type="ARBA" id="ARBA00023163"/>
    </source>
</evidence>
<dbReference type="SUPFAM" id="SSF46785">
    <property type="entry name" value="Winged helix' DNA-binding domain"/>
    <property type="match status" value="1"/>
</dbReference>
<proteinExistence type="predicted"/>
<dbReference type="InterPro" id="IPR014757">
    <property type="entry name" value="Tscrpt_reg_IclR_C"/>
</dbReference>
<accession>A0ABY4H323</accession>
<keyword evidence="1" id="KW-0805">Transcription regulation</keyword>
<dbReference type="Proteomes" id="UP000831880">
    <property type="component" value="Chromosome"/>
</dbReference>
<evidence type="ECO:0000313" key="7">
    <source>
        <dbReference type="Proteomes" id="UP000831880"/>
    </source>
</evidence>
<keyword evidence="2" id="KW-0238">DNA-binding</keyword>
<evidence type="ECO:0000259" key="4">
    <source>
        <dbReference type="PROSITE" id="PS51077"/>
    </source>
</evidence>
<feature type="domain" description="IclR-ED" evidence="5">
    <location>
        <begin position="75"/>
        <end position="258"/>
    </location>
</feature>
<sequence>MNKDNFEKNYSMQTVHRAVQILRAFSRHNKRLTLTELHSLTGIGKSSLQRLLSTLTMEGLLQKNEQDKRYQLGLDFIFFAELVEKSSSLLTIAQPVMERIYSETTESVSLSVIEDNERKCIHNIESKHELNALTFVGQTSPLYAGASAKVLLAHFNQDILENYLNDVSLEGITENTISTKEALIEDLIKIRENGFATSHGERVKGAGSISAPIFDPFSNVFAALTTIIPSARVDDYNFDEFTDKIVKGAEEITNKLRM</sequence>
<dbReference type="PROSITE" id="PS51078">
    <property type="entry name" value="ICLR_ED"/>
    <property type="match status" value="1"/>
</dbReference>
<evidence type="ECO:0000313" key="6">
    <source>
        <dbReference type="EMBL" id="UOQ94858.1"/>
    </source>
</evidence>
<evidence type="ECO:0000256" key="2">
    <source>
        <dbReference type="ARBA" id="ARBA00023125"/>
    </source>
</evidence>
<evidence type="ECO:0000259" key="5">
    <source>
        <dbReference type="PROSITE" id="PS51078"/>
    </source>
</evidence>